<evidence type="ECO:0000256" key="1">
    <source>
        <dbReference type="SAM" id="MobiDB-lite"/>
    </source>
</evidence>
<evidence type="ECO:0000313" key="3">
    <source>
        <dbReference type="Proteomes" id="UP000624244"/>
    </source>
</evidence>
<dbReference type="Proteomes" id="UP000624244">
    <property type="component" value="Unassembled WGS sequence"/>
</dbReference>
<reference evidence="2" key="1">
    <citation type="submission" date="2019-11" db="EMBL/GenBank/DDBJ databases">
        <title>Bipolaris sorokiniana Genome sequencing.</title>
        <authorList>
            <person name="Wang H."/>
        </authorList>
    </citation>
    <scope>NUCLEOTIDE SEQUENCE</scope>
</reference>
<protein>
    <submittedName>
        <fullName evidence="2">Uncharacterized protein</fullName>
    </submittedName>
</protein>
<evidence type="ECO:0000313" key="2">
    <source>
        <dbReference type="EMBL" id="KAF5852522.1"/>
    </source>
</evidence>
<organism evidence="2 3">
    <name type="scientific">Cochliobolus sativus</name>
    <name type="common">Common root rot and spot blotch fungus</name>
    <name type="synonym">Bipolaris sorokiniana</name>
    <dbReference type="NCBI Taxonomy" id="45130"/>
    <lineage>
        <taxon>Eukaryota</taxon>
        <taxon>Fungi</taxon>
        <taxon>Dikarya</taxon>
        <taxon>Ascomycota</taxon>
        <taxon>Pezizomycotina</taxon>
        <taxon>Dothideomycetes</taxon>
        <taxon>Pleosporomycetidae</taxon>
        <taxon>Pleosporales</taxon>
        <taxon>Pleosporineae</taxon>
        <taxon>Pleosporaceae</taxon>
        <taxon>Bipolaris</taxon>
    </lineage>
</organism>
<dbReference type="AlphaFoldDB" id="A0A8H5ZNL2"/>
<name>A0A8H5ZNL2_COCSA</name>
<sequence>MLVTSLVLLPIAAAAVAPAVQDFTDLRNLINTVANSIGAPNNAVSGFSFSSMIGSSSMGTADLVNNITSTILRGKFQLDTNKPKPQTEWLTAVNMVNVSVAINSTSPSNTTIPTLSLNASGVTPTVLPTATLRFGNLTSDLTNPYLEYVQSIPNLSNNLTALGHRFHREMNAPVSDAISSLQLALTVFQIAMLKANLITSLAVLRTIRASSGLESAQAAWGRPLNLPSGENDDTSAELPETLSSSKPFTARGQLKRPPPENGRFYTHQELWNRSETQFLKRMTQPLIV</sequence>
<accession>A0A8H5ZNL2</accession>
<comment type="caution">
    <text evidence="2">The sequence shown here is derived from an EMBL/GenBank/DDBJ whole genome shotgun (WGS) entry which is preliminary data.</text>
</comment>
<gene>
    <name evidence="2" type="ORF">GGP41_007998</name>
</gene>
<feature type="region of interest" description="Disordered" evidence="1">
    <location>
        <begin position="222"/>
        <end position="264"/>
    </location>
</feature>
<dbReference type="EMBL" id="WNKQ01000003">
    <property type="protein sequence ID" value="KAF5852522.1"/>
    <property type="molecule type" value="Genomic_DNA"/>
</dbReference>
<proteinExistence type="predicted"/>